<dbReference type="GeneID" id="95797478"/>
<keyword evidence="2" id="KW-1185">Reference proteome</keyword>
<proteinExistence type="predicted"/>
<evidence type="ECO:0000313" key="2">
    <source>
        <dbReference type="Proteomes" id="UP000565089"/>
    </source>
</evidence>
<dbReference type="RefSeq" id="WP_184912039.1">
    <property type="nucleotide sequence ID" value="NZ_JACHMS010000001.1"/>
</dbReference>
<reference evidence="1 2" key="1">
    <citation type="submission" date="2020-08" db="EMBL/GenBank/DDBJ databases">
        <title>Sequencing the genomes of 1000 actinobacteria strains.</title>
        <authorList>
            <person name="Klenk H.-P."/>
        </authorList>
    </citation>
    <scope>NUCLEOTIDE SEQUENCE [LARGE SCALE GENOMIC DNA]</scope>
    <source>
        <strain evidence="1 2">DSM 40483</strain>
    </source>
</reference>
<gene>
    <name evidence="1" type="ORF">BJ965_005512</name>
</gene>
<evidence type="ECO:0000313" key="1">
    <source>
        <dbReference type="EMBL" id="MBB4715630.1"/>
    </source>
</evidence>
<dbReference type="AlphaFoldDB" id="A0A7W7DS01"/>
<dbReference type="Proteomes" id="UP000565089">
    <property type="component" value="Unassembled WGS sequence"/>
</dbReference>
<sequence>MFQAQEYYSGAWHILTTSPCFSLDTNSAAVTSLSPTNAADQKFRVRAEYVRSAKDTTHVSTWGGWLYLTVST</sequence>
<accession>A0A7W7DS01</accession>
<name>A0A7W7DS01_9ACTN</name>
<organism evidence="1 2">
    <name type="scientific">Streptomyces luteogriseus</name>
    <dbReference type="NCBI Taxonomy" id="68233"/>
    <lineage>
        <taxon>Bacteria</taxon>
        <taxon>Bacillati</taxon>
        <taxon>Actinomycetota</taxon>
        <taxon>Actinomycetes</taxon>
        <taxon>Kitasatosporales</taxon>
        <taxon>Streptomycetaceae</taxon>
        <taxon>Streptomyces</taxon>
    </lineage>
</organism>
<comment type="caution">
    <text evidence="1">The sequence shown here is derived from an EMBL/GenBank/DDBJ whole genome shotgun (WGS) entry which is preliminary data.</text>
</comment>
<dbReference type="EMBL" id="JACHMS010000001">
    <property type="protein sequence ID" value="MBB4715630.1"/>
    <property type="molecule type" value="Genomic_DNA"/>
</dbReference>
<protein>
    <submittedName>
        <fullName evidence="1">Diphthamide synthase subunit DPH2</fullName>
    </submittedName>
</protein>